<proteinExistence type="predicted"/>
<dbReference type="Pfam" id="PF08241">
    <property type="entry name" value="Methyltransf_11"/>
    <property type="match status" value="1"/>
</dbReference>
<dbReference type="Proteomes" id="UP001501637">
    <property type="component" value="Unassembled WGS sequence"/>
</dbReference>
<dbReference type="InterPro" id="IPR029063">
    <property type="entry name" value="SAM-dependent_MTases_sf"/>
</dbReference>
<comment type="caution">
    <text evidence="2">The sequence shown here is derived from an EMBL/GenBank/DDBJ whole genome shotgun (WGS) entry which is preliminary data.</text>
</comment>
<dbReference type="SUPFAM" id="SSF53335">
    <property type="entry name" value="S-adenosyl-L-methionine-dependent methyltransferases"/>
    <property type="match status" value="1"/>
</dbReference>
<dbReference type="InterPro" id="IPR013216">
    <property type="entry name" value="Methyltransf_11"/>
</dbReference>
<gene>
    <name evidence="2" type="ORF">GCM10010449_84310</name>
</gene>
<dbReference type="Gene3D" id="3.40.50.150">
    <property type="entry name" value="Vaccinia Virus protein VP39"/>
    <property type="match status" value="1"/>
</dbReference>
<name>A0ABP6NNL1_9ACTN</name>
<protein>
    <recommendedName>
        <fullName evidence="1">Methyltransferase type 11 domain-containing protein</fullName>
    </recommendedName>
</protein>
<sequence length="141" mass="15743">MTGYDFSPEALRQAANAGMRDRLSYARWDIDVESIPDDLRPSGIDVVTCRFALPYLDRARLLTDVGRWLADSGTFYALVRVDVQGADTRPAPGPDEAAGAEAFRRGLTEEQIQSLGHGWAHRETYSLSRWHRAIMLRGYGG</sequence>
<evidence type="ECO:0000259" key="1">
    <source>
        <dbReference type="Pfam" id="PF08241"/>
    </source>
</evidence>
<evidence type="ECO:0000313" key="2">
    <source>
        <dbReference type="EMBL" id="GAA3153954.1"/>
    </source>
</evidence>
<dbReference type="EMBL" id="BAAAUG010000248">
    <property type="protein sequence ID" value="GAA3153954.1"/>
    <property type="molecule type" value="Genomic_DNA"/>
</dbReference>
<evidence type="ECO:0000313" key="3">
    <source>
        <dbReference type="Proteomes" id="UP001501637"/>
    </source>
</evidence>
<reference evidence="3" key="1">
    <citation type="journal article" date="2019" name="Int. J. Syst. Evol. Microbiol.">
        <title>The Global Catalogue of Microorganisms (GCM) 10K type strain sequencing project: providing services to taxonomists for standard genome sequencing and annotation.</title>
        <authorList>
            <consortium name="The Broad Institute Genomics Platform"/>
            <consortium name="The Broad Institute Genome Sequencing Center for Infectious Disease"/>
            <person name="Wu L."/>
            <person name="Ma J."/>
        </authorList>
    </citation>
    <scope>NUCLEOTIDE SEQUENCE [LARGE SCALE GENOMIC DNA]</scope>
    <source>
        <strain evidence="3">JCM 9092</strain>
    </source>
</reference>
<organism evidence="2 3">
    <name type="scientific">Streptomyces rectiviolaceus</name>
    <dbReference type="NCBI Taxonomy" id="332591"/>
    <lineage>
        <taxon>Bacteria</taxon>
        <taxon>Bacillati</taxon>
        <taxon>Actinomycetota</taxon>
        <taxon>Actinomycetes</taxon>
        <taxon>Kitasatosporales</taxon>
        <taxon>Streptomycetaceae</taxon>
        <taxon>Streptomyces</taxon>
    </lineage>
</organism>
<feature type="domain" description="Methyltransferase type 11" evidence="1">
    <location>
        <begin position="2"/>
        <end position="76"/>
    </location>
</feature>
<keyword evidence="3" id="KW-1185">Reference proteome</keyword>
<accession>A0ABP6NNL1</accession>